<evidence type="ECO:0000256" key="7">
    <source>
        <dbReference type="ARBA" id="ARBA00023136"/>
    </source>
</evidence>
<dbReference type="InterPro" id="IPR002146">
    <property type="entry name" value="ATP_synth_b/b'su_bac/chlpt"/>
</dbReference>
<dbReference type="HAMAP" id="MF_01398">
    <property type="entry name" value="ATP_synth_b_bprime"/>
    <property type="match status" value="1"/>
</dbReference>
<keyword evidence="6 12" id="KW-0406">Ion transport</keyword>
<comment type="caution">
    <text evidence="15">The sequence shown here is derived from an EMBL/GenBank/DDBJ whole genome shotgun (WGS) entry which is preliminary data.</text>
</comment>
<keyword evidence="1 12" id="KW-0813">Transport</keyword>
<evidence type="ECO:0000313" key="15">
    <source>
        <dbReference type="EMBL" id="MEA0970932.1"/>
    </source>
</evidence>
<evidence type="ECO:0000256" key="13">
    <source>
        <dbReference type="RuleBase" id="RU003848"/>
    </source>
</evidence>
<name>A0ABU5NCQ5_9RICK</name>
<comment type="function">
    <text evidence="10">Component of the F(0) channel, it forms part of the peripheral stalk, linking F(1) to F(0). The b'-subunit is a diverged and duplicated form of b found in plants and photosynthetic bacteria.</text>
</comment>
<evidence type="ECO:0000256" key="8">
    <source>
        <dbReference type="ARBA" id="ARBA00023310"/>
    </source>
</evidence>
<evidence type="ECO:0000313" key="16">
    <source>
        <dbReference type="Proteomes" id="UP001291687"/>
    </source>
</evidence>
<protein>
    <recommendedName>
        <fullName evidence="12">ATP synthase subunit b</fullName>
    </recommendedName>
    <alternativeName>
        <fullName evidence="12">ATP synthase F(0) sector subunit b</fullName>
    </alternativeName>
    <alternativeName>
        <fullName evidence="12">ATPase subunit I</fullName>
    </alternativeName>
    <alternativeName>
        <fullName evidence="12">F-type ATPase subunit b</fullName>
        <shortName evidence="12">F-ATPase subunit b</shortName>
    </alternativeName>
</protein>
<keyword evidence="7 12" id="KW-0472">Membrane</keyword>
<evidence type="ECO:0000256" key="1">
    <source>
        <dbReference type="ARBA" id="ARBA00022448"/>
    </source>
</evidence>
<keyword evidence="8 12" id="KW-0066">ATP synthesis</keyword>
<dbReference type="CDD" id="cd06503">
    <property type="entry name" value="ATP-synt_Fo_b"/>
    <property type="match status" value="1"/>
</dbReference>
<comment type="function">
    <text evidence="9 12">F(1)F(0) ATP synthase produces ATP from ADP in the presence of a proton or sodium gradient. F-type ATPases consist of two structural domains, F(1) containing the extramembraneous catalytic core and F(0) containing the membrane proton channel, linked together by a central stalk and a peripheral stalk. During catalysis, ATP synthesis in the catalytic domain of F(1) is coupled via a rotary mechanism of the central stalk subunits to proton translocation.</text>
</comment>
<dbReference type="RefSeq" id="WP_322776829.1">
    <property type="nucleotide sequence ID" value="NZ_JARJFB010000062.1"/>
</dbReference>
<dbReference type="Pfam" id="PF00430">
    <property type="entry name" value="ATP-synt_B"/>
    <property type="match status" value="1"/>
</dbReference>
<evidence type="ECO:0000256" key="2">
    <source>
        <dbReference type="ARBA" id="ARBA00022547"/>
    </source>
</evidence>
<keyword evidence="16" id="KW-1185">Reference proteome</keyword>
<evidence type="ECO:0000256" key="3">
    <source>
        <dbReference type="ARBA" id="ARBA00022692"/>
    </source>
</evidence>
<comment type="subcellular location">
    <subcellularLocation>
        <location evidence="12">Cell membrane</location>
        <topology evidence="12">Single-pass membrane protein</topology>
    </subcellularLocation>
    <subcellularLocation>
        <location evidence="11">Endomembrane system</location>
        <topology evidence="11">Single-pass membrane protein</topology>
    </subcellularLocation>
</comment>
<evidence type="ECO:0000256" key="10">
    <source>
        <dbReference type="ARBA" id="ARBA00025614"/>
    </source>
</evidence>
<keyword evidence="3 12" id="KW-0812">Transmembrane</keyword>
<feature type="transmembrane region" description="Helical" evidence="12">
    <location>
        <begin position="6"/>
        <end position="23"/>
    </location>
</feature>
<comment type="subunit">
    <text evidence="12">F-type ATPases have 2 components, F(1) - the catalytic core - and F(0) - the membrane proton channel. F(1) has five subunits: alpha(3), beta(3), gamma(1), delta(1), epsilon(1). F(0) has three main subunits: a(1), b(2) and c(10-14). The alpha and beta chains form an alternating ring which encloses part of the gamma chain. F(1) is attached to F(0) by a central stalk formed by the gamma and epsilon chains, while a peripheral stalk is formed by the delta and b chains.</text>
</comment>
<keyword evidence="2 12" id="KW-0138">CF(0)</keyword>
<evidence type="ECO:0000256" key="5">
    <source>
        <dbReference type="ARBA" id="ARBA00022989"/>
    </source>
</evidence>
<sequence>MMHFFDESFVVAVCFVIFIYLAYRPVKKAIIASLDARIEEIKQKLAQAEKLKADAKSLLDKVEKELGDFEVRKKDILESAQNSIERLVETRNKELSLLLARKKDSAIKAIDNEREKASDILRFEFTETVLKLVKTYLTQTKNNDVSDQEIIERFLKK</sequence>
<dbReference type="EMBL" id="JARJFB010000062">
    <property type="protein sequence ID" value="MEA0970932.1"/>
    <property type="molecule type" value="Genomic_DNA"/>
</dbReference>
<keyword evidence="5 12" id="KW-1133">Transmembrane helix</keyword>
<organism evidence="15 16">
    <name type="scientific">Candidatus Megaera venefica</name>
    <dbReference type="NCBI Taxonomy" id="2055910"/>
    <lineage>
        <taxon>Bacteria</taxon>
        <taxon>Pseudomonadati</taxon>
        <taxon>Pseudomonadota</taxon>
        <taxon>Alphaproteobacteria</taxon>
        <taxon>Rickettsiales</taxon>
        <taxon>Rickettsiaceae</taxon>
        <taxon>Candidatus Megaera</taxon>
    </lineage>
</organism>
<evidence type="ECO:0000256" key="11">
    <source>
        <dbReference type="ARBA" id="ARBA00037847"/>
    </source>
</evidence>
<evidence type="ECO:0000256" key="6">
    <source>
        <dbReference type="ARBA" id="ARBA00023065"/>
    </source>
</evidence>
<evidence type="ECO:0000256" key="4">
    <source>
        <dbReference type="ARBA" id="ARBA00022781"/>
    </source>
</evidence>
<proteinExistence type="inferred from homology"/>
<accession>A0ABU5NCQ5</accession>
<reference evidence="15 16" key="1">
    <citation type="submission" date="2023-03" db="EMBL/GenBank/DDBJ databases">
        <title>Host association and intracellularity evolved multiple times independently in the Rickettsiales.</title>
        <authorList>
            <person name="Castelli M."/>
            <person name="Nardi T."/>
            <person name="Gammuto L."/>
            <person name="Bellinzona G."/>
            <person name="Sabaneyeva E."/>
            <person name="Potekhin A."/>
            <person name="Serra V."/>
            <person name="Petroni G."/>
            <person name="Sassera D."/>
        </authorList>
    </citation>
    <scope>NUCLEOTIDE SEQUENCE [LARGE SCALE GENOMIC DNA]</scope>
    <source>
        <strain evidence="15 16">Sr 2-6</strain>
    </source>
</reference>
<gene>
    <name evidence="12" type="primary">atpF</name>
    <name evidence="15" type="ORF">Megvenef_00901</name>
</gene>
<keyword evidence="12" id="KW-1003">Cell membrane</keyword>
<keyword evidence="14" id="KW-0175">Coiled coil</keyword>
<dbReference type="Proteomes" id="UP001291687">
    <property type="component" value="Unassembled WGS sequence"/>
</dbReference>
<keyword evidence="4 12" id="KW-0375">Hydrogen ion transport</keyword>
<evidence type="ECO:0000256" key="14">
    <source>
        <dbReference type="SAM" id="Coils"/>
    </source>
</evidence>
<evidence type="ECO:0000256" key="9">
    <source>
        <dbReference type="ARBA" id="ARBA00025198"/>
    </source>
</evidence>
<comment type="similarity">
    <text evidence="12 13">Belongs to the ATPase B chain family.</text>
</comment>
<feature type="coiled-coil region" evidence="14">
    <location>
        <begin position="31"/>
        <end position="72"/>
    </location>
</feature>
<evidence type="ECO:0000256" key="12">
    <source>
        <dbReference type="HAMAP-Rule" id="MF_01398"/>
    </source>
</evidence>